<evidence type="ECO:0000313" key="2">
    <source>
        <dbReference type="EMBL" id="MBO0664123.1"/>
    </source>
</evidence>
<dbReference type="RefSeq" id="WP_207259040.1">
    <property type="nucleotide sequence ID" value="NZ_JAFMPP010000016.1"/>
</dbReference>
<feature type="compositionally biased region" description="Low complexity" evidence="1">
    <location>
        <begin position="153"/>
        <end position="164"/>
    </location>
</feature>
<name>A0A939G210_9HYPH</name>
<evidence type="ECO:0000256" key="1">
    <source>
        <dbReference type="SAM" id="MobiDB-lite"/>
    </source>
</evidence>
<feature type="region of interest" description="Disordered" evidence="1">
    <location>
        <begin position="144"/>
        <end position="164"/>
    </location>
</feature>
<feature type="region of interest" description="Disordered" evidence="1">
    <location>
        <begin position="226"/>
        <end position="262"/>
    </location>
</feature>
<sequence length="456" mass="47611">MGRAGDEMADAGQAGASFLKAERSPSDAAAGPRALGSAFAALIGEAGRLVADPLRRLRVVVDGSGFDDAPALLRQAGVFHRALYRGPDRALIEAGPFLVDLYRDPVAVAGFADEAGEGDDLSDEALAARSDRLADRMRKALAAGDETGGGMLPEASPEPAAPAGGHAASAYFTAAAGRLDRMVAALRPTPFAVFWLGGVDFTDAALYRHLRGLNKVLIPRDAAVSGPGFSESSVDVDGPPNEAADGKAASDIPPPSAASAADVLETGQETGTEAVLFRHGDGNVLAQVLPALTPEHLSRLFGPAEGVFFAAPDYPGPSGRLLNRAARRPDLPPAKPGMLALTKAEIEAIETKRRARSADRIADYLARYAPEQAGKGKAQLRVFAAESIDDANRIGLVSEAAHGRWAYLRLMTDGQISRNLDVAAYLRQPDGKSPDEKVSLLLQSVTIGAQQLQGKS</sequence>
<proteinExistence type="predicted"/>
<gene>
    <name evidence="2" type="ORF">J1C48_16210</name>
</gene>
<dbReference type="EMBL" id="JAFMPP010000016">
    <property type="protein sequence ID" value="MBO0664123.1"/>
    <property type="molecule type" value="Genomic_DNA"/>
</dbReference>
<comment type="caution">
    <text evidence="2">The sequence shown here is derived from an EMBL/GenBank/DDBJ whole genome shotgun (WGS) entry which is preliminary data.</text>
</comment>
<protein>
    <recommendedName>
        <fullName evidence="4">DUF4123 domain-containing protein</fullName>
    </recommendedName>
</protein>
<accession>A0A939G210</accession>
<dbReference type="AlphaFoldDB" id="A0A939G210"/>
<evidence type="ECO:0008006" key="4">
    <source>
        <dbReference type="Google" id="ProtNLM"/>
    </source>
</evidence>
<reference evidence="2" key="1">
    <citation type="submission" date="2021-03" db="EMBL/GenBank/DDBJ databases">
        <title>Whole genome sequence of Jiella sp. CQZ9-1.</title>
        <authorList>
            <person name="Tuo L."/>
        </authorList>
    </citation>
    <scope>NUCLEOTIDE SEQUENCE</scope>
    <source>
        <strain evidence="2">CQZ9-1</strain>
    </source>
</reference>
<dbReference type="Proteomes" id="UP000664122">
    <property type="component" value="Unassembled WGS sequence"/>
</dbReference>
<evidence type="ECO:0000313" key="3">
    <source>
        <dbReference type="Proteomes" id="UP000664122"/>
    </source>
</evidence>
<keyword evidence="3" id="KW-1185">Reference proteome</keyword>
<organism evidence="2 3">
    <name type="scientific">Jiella flava</name>
    <dbReference type="NCBI Taxonomy" id="2816857"/>
    <lineage>
        <taxon>Bacteria</taxon>
        <taxon>Pseudomonadati</taxon>
        <taxon>Pseudomonadota</taxon>
        <taxon>Alphaproteobacteria</taxon>
        <taxon>Hyphomicrobiales</taxon>
        <taxon>Aurantimonadaceae</taxon>
        <taxon>Jiella</taxon>
    </lineage>
</organism>